<reference evidence="1" key="2">
    <citation type="journal article" date="2015" name="Data Brief">
        <title>Shoot transcriptome of the giant reed, Arundo donax.</title>
        <authorList>
            <person name="Barrero R.A."/>
            <person name="Guerrero F.D."/>
            <person name="Moolhuijzen P."/>
            <person name="Goolsby J.A."/>
            <person name="Tidwell J."/>
            <person name="Bellgard S.E."/>
            <person name="Bellgard M.I."/>
        </authorList>
    </citation>
    <scope>NUCLEOTIDE SEQUENCE</scope>
    <source>
        <tissue evidence="1">Shoot tissue taken approximately 20 cm above the soil surface</tissue>
    </source>
</reference>
<dbReference type="AlphaFoldDB" id="A0A0A9AUN1"/>
<proteinExistence type="predicted"/>
<accession>A0A0A9AUN1</accession>
<protein>
    <submittedName>
        <fullName evidence="1">Uncharacterized protein</fullName>
    </submittedName>
</protein>
<organism evidence="1">
    <name type="scientific">Arundo donax</name>
    <name type="common">Giant reed</name>
    <name type="synonym">Donax arundinaceus</name>
    <dbReference type="NCBI Taxonomy" id="35708"/>
    <lineage>
        <taxon>Eukaryota</taxon>
        <taxon>Viridiplantae</taxon>
        <taxon>Streptophyta</taxon>
        <taxon>Embryophyta</taxon>
        <taxon>Tracheophyta</taxon>
        <taxon>Spermatophyta</taxon>
        <taxon>Magnoliopsida</taxon>
        <taxon>Liliopsida</taxon>
        <taxon>Poales</taxon>
        <taxon>Poaceae</taxon>
        <taxon>PACMAD clade</taxon>
        <taxon>Arundinoideae</taxon>
        <taxon>Arundineae</taxon>
        <taxon>Arundo</taxon>
    </lineage>
</organism>
<name>A0A0A9AUN1_ARUDO</name>
<reference evidence="1" key="1">
    <citation type="submission" date="2014-09" db="EMBL/GenBank/DDBJ databases">
        <authorList>
            <person name="Magalhaes I.L.F."/>
            <person name="Oliveira U."/>
            <person name="Santos F.R."/>
            <person name="Vidigal T.H.D.A."/>
            <person name="Brescovit A.D."/>
            <person name="Santos A.J."/>
        </authorList>
    </citation>
    <scope>NUCLEOTIDE SEQUENCE</scope>
    <source>
        <tissue evidence="1">Shoot tissue taken approximately 20 cm above the soil surface</tissue>
    </source>
</reference>
<dbReference type="EMBL" id="GBRH01247088">
    <property type="protein sequence ID" value="JAD50807.1"/>
    <property type="molecule type" value="Transcribed_RNA"/>
</dbReference>
<sequence length="34" mass="3891">MWVQGAHGLAMFSGGMGFHRHSNMHNYFFVTSTF</sequence>
<evidence type="ECO:0000313" key="1">
    <source>
        <dbReference type="EMBL" id="JAD50807.1"/>
    </source>
</evidence>